<keyword evidence="1" id="KW-0472">Membrane</keyword>
<name>A0A1H9M5W9_9LACT</name>
<evidence type="ECO:0000256" key="1">
    <source>
        <dbReference type="SAM" id="Phobius"/>
    </source>
</evidence>
<dbReference type="STRING" id="137733.SAMN05421767_12411"/>
<proteinExistence type="predicted"/>
<gene>
    <name evidence="2" type="ORF">SAMN05421767_12411</name>
</gene>
<evidence type="ECO:0000313" key="2">
    <source>
        <dbReference type="EMBL" id="SER18877.1"/>
    </source>
</evidence>
<keyword evidence="3" id="KW-1185">Reference proteome</keyword>
<dbReference type="AlphaFoldDB" id="A0A1H9M5W9"/>
<organism evidence="2 3">
    <name type="scientific">Granulicatella balaenopterae</name>
    <dbReference type="NCBI Taxonomy" id="137733"/>
    <lineage>
        <taxon>Bacteria</taxon>
        <taxon>Bacillati</taxon>
        <taxon>Bacillota</taxon>
        <taxon>Bacilli</taxon>
        <taxon>Lactobacillales</taxon>
        <taxon>Carnobacteriaceae</taxon>
        <taxon>Granulicatella</taxon>
    </lineage>
</organism>
<dbReference type="EMBL" id="FOGF01000024">
    <property type="protein sequence ID" value="SER18877.1"/>
    <property type="molecule type" value="Genomic_DNA"/>
</dbReference>
<feature type="transmembrane region" description="Helical" evidence="1">
    <location>
        <begin position="58"/>
        <end position="78"/>
    </location>
</feature>
<sequence>MSLKTRFIRLINTPASQLSGNDWFLKNKLTQFTKYFWAIAITSFILLAYSINVSFYIYFFYFAIVVAIISRIVEFILYHDAKKQKDN</sequence>
<dbReference type="Proteomes" id="UP000198556">
    <property type="component" value="Unassembled WGS sequence"/>
</dbReference>
<feature type="transmembrane region" description="Helical" evidence="1">
    <location>
        <begin position="35"/>
        <end position="52"/>
    </location>
</feature>
<keyword evidence="1" id="KW-1133">Transmembrane helix</keyword>
<reference evidence="2 3" key="1">
    <citation type="submission" date="2016-10" db="EMBL/GenBank/DDBJ databases">
        <authorList>
            <person name="de Groot N.N."/>
        </authorList>
    </citation>
    <scope>NUCLEOTIDE SEQUENCE [LARGE SCALE GENOMIC DNA]</scope>
    <source>
        <strain evidence="2 3">DSM 15827</strain>
    </source>
</reference>
<accession>A0A1H9M5W9</accession>
<evidence type="ECO:0000313" key="3">
    <source>
        <dbReference type="Proteomes" id="UP000198556"/>
    </source>
</evidence>
<protein>
    <submittedName>
        <fullName evidence="2">Uncharacterized protein</fullName>
    </submittedName>
</protein>
<dbReference type="RefSeq" id="WP_089746876.1">
    <property type="nucleotide sequence ID" value="NZ_FOGF01000024.1"/>
</dbReference>
<keyword evidence="1" id="KW-0812">Transmembrane</keyword>